<dbReference type="EMBL" id="LN891025">
    <property type="protein sequence ID" value="CUS11293.1"/>
    <property type="molecule type" value="Genomic_DNA"/>
</dbReference>
<keyword evidence="3" id="KW-1185">Reference proteome</keyword>
<evidence type="ECO:0000313" key="2">
    <source>
        <dbReference type="EMBL" id="CUS11293.1"/>
    </source>
</evidence>
<protein>
    <submittedName>
        <fullName evidence="2">Uncharacterized protein</fullName>
    </submittedName>
</protein>
<sequence length="706" mass="79812">MSSQLPIAGGIFAKTSLFVQQTSWVSGNTFVGAFQFTKLPNEIKVKIIEEYIHMCSPHLSTIKETGRIPITRDLRQQAKPSRLLDHAIAYELEDSLYTSLLVSKAWYIMVAGYMIRGMVYIDGQFNLQRLLLFEKRCHGFSFNSSTEKLVSDKPAKIYTFGVKYYLPGPGCGNQNGWATDEILGTAYYFDWHGEGPWWKRPLPCSVDTPMSGICHASKESEAGDWFSIPDWVRGGSPNIRGHLNHSDSSMDGSLDGSIIDFGSIVDDLSESIENSDGSDENSDGAGMDAELDDYPEPGSFLDRAKTLILGPGVSKIHKSDVAHWVSSFDRRQLPHDPREKSLNAIYYRLPATHLLHRILGKSGKPSNVENLVISGHIWANPWLFMPRPIDSDLRFSNLTALTLSVPFEFTEEDSPMRSLRYFQARCADRHLCTLLTGRRHVREGEPEVVEEGSTFLNTLEYLHIRGPGAHCCSELFEAGWKKLESVIIELPTTVAICEPNAGKLITTIEERFLHRLPNTEVQIQLRAILASNDSDYGHYFWRRMEQAIPTTTAYPGQASLLAYSTNGVNLTVFNRHPEETAIDRPHEHWIAAINNMQREERLFLDGAIEYFKRRDGIEVGTMVWNHEHIWRMAENQAFELALAEESATAARNAGHNPVTDEDDEPDSRELRLAADNEYDRQNLEYVEHILTVSKQGFAPQRSEPFI</sequence>
<feature type="region of interest" description="Disordered" evidence="1">
    <location>
        <begin position="648"/>
        <end position="667"/>
    </location>
</feature>
<dbReference type="Proteomes" id="UP001412239">
    <property type="component" value="Unassembled WGS sequence"/>
</dbReference>
<organism evidence="2 3">
    <name type="scientific">Tuber aestivum</name>
    <name type="common">summer truffle</name>
    <dbReference type="NCBI Taxonomy" id="59557"/>
    <lineage>
        <taxon>Eukaryota</taxon>
        <taxon>Fungi</taxon>
        <taxon>Dikarya</taxon>
        <taxon>Ascomycota</taxon>
        <taxon>Pezizomycotina</taxon>
        <taxon>Pezizomycetes</taxon>
        <taxon>Pezizales</taxon>
        <taxon>Tuberaceae</taxon>
        <taxon>Tuber</taxon>
    </lineage>
</organism>
<reference evidence="2" key="1">
    <citation type="submission" date="2015-10" db="EMBL/GenBank/DDBJ databases">
        <authorList>
            <person name="Regsiter A."/>
            <person name="william w."/>
        </authorList>
    </citation>
    <scope>NUCLEOTIDE SEQUENCE</scope>
    <source>
        <strain evidence="2">Montdore</strain>
    </source>
</reference>
<evidence type="ECO:0000256" key="1">
    <source>
        <dbReference type="SAM" id="MobiDB-lite"/>
    </source>
</evidence>
<name>A0A292PXR9_9PEZI</name>
<gene>
    <name evidence="2" type="ORF">GSTUAT00004570001</name>
</gene>
<proteinExistence type="predicted"/>
<feature type="region of interest" description="Disordered" evidence="1">
    <location>
        <begin position="270"/>
        <end position="289"/>
    </location>
</feature>
<dbReference type="AlphaFoldDB" id="A0A292PXR9"/>
<evidence type="ECO:0000313" key="3">
    <source>
        <dbReference type="Proteomes" id="UP001412239"/>
    </source>
</evidence>
<accession>A0A292PXR9</accession>